<dbReference type="PANTHER" id="PTHR45228">
    <property type="entry name" value="CYCLIC DI-GMP PHOSPHODIESTERASE TM_0186-RELATED"/>
    <property type="match status" value="1"/>
</dbReference>
<gene>
    <name evidence="2" type="ORF">NIES80_15220</name>
</gene>
<dbReference type="InterPro" id="IPR033415">
    <property type="entry name" value="CHASE6_C"/>
</dbReference>
<protein>
    <submittedName>
        <fullName evidence="2">Putative sensor protein</fullName>
    </submittedName>
</protein>
<dbReference type="Pfam" id="PF13487">
    <property type="entry name" value="HD_5"/>
    <property type="match status" value="1"/>
</dbReference>
<dbReference type="Proteomes" id="UP000299367">
    <property type="component" value="Unassembled WGS sequence"/>
</dbReference>
<dbReference type="InterPro" id="IPR037522">
    <property type="entry name" value="HD_GYP_dom"/>
</dbReference>
<dbReference type="PANTHER" id="PTHR45228:SF1">
    <property type="entry name" value="CYCLIC DI-GMP PHOSPHODIESTERASE TM_0186"/>
    <property type="match status" value="1"/>
</dbReference>
<dbReference type="InterPro" id="IPR019278">
    <property type="entry name" value="DICT_dom"/>
</dbReference>
<dbReference type="RefSeq" id="WP_137907505.1">
    <property type="nucleotide sequence ID" value="NZ_BJCF01000012.1"/>
</dbReference>
<dbReference type="Pfam" id="PF17150">
    <property type="entry name" value="CHASE6_C"/>
    <property type="match status" value="1"/>
</dbReference>
<reference evidence="3" key="1">
    <citation type="submission" date="2019-02" db="EMBL/GenBank/DDBJ databases">
        <title>Draft genome sequence of Dolichospermum planctonicum NIES-80.</title>
        <authorList>
            <person name="Yamaguchi H."/>
            <person name="Suzuki S."/>
            <person name="Kawachi M."/>
        </authorList>
    </citation>
    <scope>NUCLEOTIDE SEQUENCE [LARGE SCALE GENOMIC DNA]</scope>
    <source>
        <strain evidence="3">NIES-80</strain>
    </source>
</reference>
<dbReference type="InterPro" id="IPR052020">
    <property type="entry name" value="Cyclic_di-GMP/3'3'-cGAMP_PDE"/>
</dbReference>
<proteinExistence type="predicted"/>
<evidence type="ECO:0000313" key="2">
    <source>
        <dbReference type="EMBL" id="GCL41825.1"/>
    </source>
</evidence>
<dbReference type="CDD" id="cd00077">
    <property type="entry name" value="HDc"/>
    <property type="match status" value="1"/>
</dbReference>
<dbReference type="InterPro" id="IPR003607">
    <property type="entry name" value="HD/PDEase_dom"/>
</dbReference>
<dbReference type="Gene3D" id="1.10.3210.10">
    <property type="entry name" value="Hypothetical protein af1432"/>
    <property type="match status" value="1"/>
</dbReference>
<organism evidence="2 3">
    <name type="scientific">Dolichospermum planctonicum</name>
    <dbReference type="NCBI Taxonomy" id="136072"/>
    <lineage>
        <taxon>Bacteria</taxon>
        <taxon>Bacillati</taxon>
        <taxon>Cyanobacteriota</taxon>
        <taxon>Cyanophyceae</taxon>
        <taxon>Nostocales</taxon>
        <taxon>Aphanizomenonaceae</taxon>
        <taxon>Dolichospermum</taxon>
    </lineage>
</organism>
<evidence type="ECO:0000259" key="1">
    <source>
        <dbReference type="PROSITE" id="PS51832"/>
    </source>
</evidence>
<dbReference type="AlphaFoldDB" id="A0A480A9R7"/>
<sequence>MLQGSILQQLEASHRHSSRPIHFGVYYKNTLVALCHALEDHILTRNNAPLVITAFQEGKWYLEEAVRYADIAQHSQQIVIMAAADAGFAEHPTSQLSNVNLVALATDDPVAQEWHLMILSPDYTAMVICQELSPDDYGSEGLPSSDLERKFYGLWTFEPKLVQETAELAIAHIQDYHPELALKLTQYKEAIHTHISSSADVATVVARVVDYLKTGQDNLSIPVASHRKSLDRNLVSNEIQAFLRMAQLIDLADINHHGVATEVASVVETMGQLLDIPAWQIKRLRLAALLHRIGSLQNVESLITPSHLTTAYPEKAPSCPLACPLVPGAQALRIMPRLRAIAQIITHQTEWWNGTGEPAGLAGDDIPLESRILSLAAEFIIQLNQYKYLGKSEGEIFSQALDQCRQQQSSRFDPKLVDTLSLLVMGLQQGLDLSVIKPKVGGGLWLLDSRWDSHSKSSEQISVYSTPGRIYG</sequence>
<evidence type="ECO:0000313" key="3">
    <source>
        <dbReference type="Proteomes" id="UP000299367"/>
    </source>
</evidence>
<accession>A0A480A9R7</accession>
<comment type="caution">
    <text evidence="2">The sequence shown here is derived from an EMBL/GenBank/DDBJ whole genome shotgun (WGS) entry which is preliminary data.</text>
</comment>
<dbReference type="SUPFAM" id="SSF109604">
    <property type="entry name" value="HD-domain/PDEase-like"/>
    <property type="match status" value="1"/>
</dbReference>
<dbReference type="EMBL" id="BJCF01000012">
    <property type="protein sequence ID" value="GCL41825.1"/>
    <property type="molecule type" value="Genomic_DNA"/>
</dbReference>
<feature type="domain" description="HD-GYP" evidence="1">
    <location>
        <begin position="234"/>
        <end position="436"/>
    </location>
</feature>
<name>A0A480A9R7_9CYAN</name>
<dbReference type="PROSITE" id="PS51832">
    <property type="entry name" value="HD_GYP"/>
    <property type="match status" value="1"/>
</dbReference>
<dbReference type="Pfam" id="PF10069">
    <property type="entry name" value="DICT"/>
    <property type="match status" value="1"/>
</dbReference>
<dbReference type="OrthoDB" id="9804747at2"/>